<keyword evidence="2" id="KW-1185">Reference proteome</keyword>
<reference evidence="1" key="1">
    <citation type="submission" date="2018-11" db="EMBL/GenBank/DDBJ databases">
        <authorList>
            <consortium name="Pathogen Informatics"/>
        </authorList>
    </citation>
    <scope>NUCLEOTIDE SEQUENCE</scope>
</reference>
<accession>A0A3S4ZGT6</accession>
<dbReference type="Proteomes" id="UP000784294">
    <property type="component" value="Unassembled WGS sequence"/>
</dbReference>
<proteinExistence type="predicted"/>
<comment type="caution">
    <text evidence="1">The sequence shown here is derived from an EMBL/GenBank/DDBJ whole genome shotgun (WGS) entry which is preliminary data.</text>
</comment>
<name>A0A3S4ZGT6_9PLAT</name>
<dbReference type="OrthoDB" id="6282359at2759"/>
<protein>
    <submittedName>
        <fullName evidence="1">Uncharacterized protein</fullName>
    </submittedName>
</protein>
<dbReference type="AlphaFoldDB" id="A0A3S4ZGT6"/>
<evidence type="ECO:0000313" key="2">
    <source>
        <dbReference type="Proteomes" id="UP000784294"/>
    </source>
</evidence>
<organism evidence="1 2">
    <name type="scientific">Protopolystoma xenopodis</name>
    <dbReference type="NCBI Taxonomy" id="117903"/>
    <lineage>
        <taxon>Eukaryota</taxon>
        <taxon>Metazoa</taxon>
        <taxon>Spiralia</taxon>
        <taxon>Lophotrochozoa</taxon>
        <taxon>Platyhelminthes</taxon>
        <taxon>Monogenea</taxon>
        <taxon>Polyopisthocotylea</taxon>
        <taxon>Polystomatidea</taxon>
        <taxon>Polystomatidae</taxon>
        <taxon>Protopolystoma</taxon>
    </lineage>
</organism>
<sequence>MLVYFRLFRANTVQTRRDNYTSVSKPSVFIHGLRGCIPISEANGAKEAVLNETAASSWTLTCRKTTATRVDLTIPVDQQLLGSRSKDMTEPS</sequence>
<evidence type="ECO:0000313" key="1">
    <source>
        <dbReference type="EMBL" id="VEL11160.1"/>
    </source>
</evidence>
<gene>
    <name evidence="1" type="ORF">PXEA_LOCUS4600</name>
</gene>
<dbReference type="EMBL" id="CAAALY010011002">
    <property type="protein sequence ID" value="VEL11160.1"/>
    <property type="molecule type" value="Genomic_DNA"/>
</dbReference>